<sequence length="140" mass="14336">MCGSRVHPSAPGRLGAAPPKADRTRASSAEPRVGDRRRVSAAERAPPRERRGGAEGGGPPAGAAKARTAAASPPMLWKLGEGLTGDAEASAEAQIFAFDEDAAGAGHAAPWWRPRPAGDGDDQGGPGWPAGLRLLDLFQL</sequence>
<proteinExistence type="predicted"/>
<feature type="region of interest" description="Disordered" evidence="1">
    <location>
        <begin position="1"/>
        <end position="73"/>
    </location>
</feature>
<organism evidence="2 3">
    <name type="scientific">Prorocentrum cordatum</name>
    <dbReference type="NCBI Taxonomy" id="2364126"/>
    <lineage>
        <taxon>Eukaryota</taxon>
        <taxon>Sar</taxon>
        <taxon>Alveolata</taxon>
        <taxon>Dinophyceae</taxon>
        <taxon>Prorocentrales</taxon>
        <taxon>Prorocentraceae</taxon>
        <taxon>Prorocentrum</taxon>
    </lineage>
</organism>
<comment type="caution">
    <text evidence="2">The sequence shown here is derived from an EMBL/GenBank/DDBJ whole genome shotgun (WGS) entry which is preliminary data.</text>
</comment>
<name>A0ABN9PXH5_9DINO</name>
<feature type="compositionally biased region" description="Low complexity" evidence="1">
    <location>
        <begin position="61"/>
        <end position="73"/>
    </location>
</feature>
<feature type="compositionally biased region" description="Basic and acidic residues" evidence="1">
    <location>
        <begin position="32"/>
        <end position="53"/>
    </location>
</feature>
<keyword evidence="3" id="KW-1185">Reference proteome</keyword>
<dbReference type="Proteomes" id="UP001189429">
    <property type="component" value="Unassembled WGS sequence"/>
</dbReference>
<reference evidence="2" key="1">
    <citation type="submission" date="2023-10" db="EMBL/GenBank/DDBJ databases">
        <authorList>
            <person name="Chen Y."/>
            <person name="Shah S."/>
            <person name="Dougan E. K."/>
            <person name="Thang M."/>
            <person name="Chan C."/>
        </authorList>
    </citation>
    <scope>NUCLEOTIDE SEQUENCE [LARGE SCALE GENOMIC DNA]</scope>
</reference>
<evidence type="ECO:0000256" key="1">
    <source>
        <dbReference type="SAM" id="MobiDB-lite"/>
    </source>
</evidence>
<accession>A0ABN9PXH5</accession>
<feature type="region of interest" description="Disordered" evidence="1">
    <location>
        <begin position="105"/>
        <end position="128"/>
    </location>
</feature>
<evidence type="ECO:0000313" key="2">
    <source>
        <dbReference type="EMBL" id="CAK0796819.1"/>
    </source>
</evidence>
<evidence type="ECO:0000313" key="3">
    <source>
        <dbReference type="Proteomes" id="UP001189429"/>
    </source>
</evidence>
<gene>
    <name evidence="2" type="ORF">PCOR1329_LOCUS6095</name>
</gene>
<dbReference type="EMBL" id="CAUYUJ010001633">
    <property type="protein sequence ID" value="CAK0796819.1"/>
    <property type="molecule type" value="Genomic_DNA"/>
</dbReference>
<protein>
    <submittedName>
        <fullName evidence="2">Uncharacterized protein</fullName>
    </submittedName>
</protein>